<dbReference type="PANTHER" id="PTHR11668">
    <property type="entry name" value="SERINE/THREONINE PROTEIN PHOSPHATASE"/>
    <property type="match status" value="1"/>
</dbReference>
<dbReference type="CDD" id="cd00144">
    <property type="entry name" value="MPP_PPP_family"/>
    <property type="match status" value="1"/>
</dbReference>
<protein>
    <recommendedName>
        <fullName evidence="1">Serine/threonine specific protein phosphatases domain-containing protein</fullName>
    </recommendedName>
</protein>
<dbReference type="PROSITE" id="PS00125">
    <property type="entry name" value="SER_THR_PHOSPHATASE"/>
    <property type="match status" value="1"/>
</dbReference>
<feature type="domain" description="Serine/threonine specific protein phosphatases" evidence="1">
    <location>
        <begin position="210"/>
        <end position="215"/>
    </location>
</feature>
<evidence type="ECO:0000259" key="1">
    <source>
        <dbReference type="PROSITE" id="PS00125"/>
    </source>
</evidence>
<proteinExistence type="predicted"/>
<evidence type="ECO:0000313" key="2">
    <source>
        <dbReference type="EMBL" id="UYP48162.1"/>
    </source>
</evidence>
<dbReference type="SUPFAM" id="SSF56300">
    <property type="entry name" value="Metallo-dependent phosphatases"/>
    <property type="match status" value="1"/>
</dbReference>
<dbReference type="Proteomes" id="UP001208689">
    <property type="component" value="Chromosome"/>
</dbReference>
<dbReference type="PRINTS" id="PR00114">
    <property type="entry name" value="STPHPHTASE"/>
</dbReference>
<evidence type="ECO:0000313" key="3">
    <source>
        <dbReference type="Proteomes" id="UP001208689"/>
    </source>
</evidence>
<organism evidence="2 3">
    <name type="scientific">Candidatus Lokiarchaeum ossiferum</name>
    <dbReference type="NCBI Taxonomy" id="2951803"/>
    <lineage>
        <taxon>Archaea</taxon>
        <taxon>Promethearchaeati</taxon>
        <taxon>Promethearchaeota</taxon>
        <taxon>Promethearchaeia</taxon>
        <taxon>Promethearchaeales</taxon>
        <taxon>Promethearchaeaceae</taxon>
        <taxon>Candidatus Lokiarchaeum</taxon>
    </lineage>
</organism>
<name>A0ABY6HZ64_9ARCH</name>
<dbReference type="InterPro" id="IPR006186">
    <property type="entry name" value="Ser/Thr-sp_prot-phosphatase"/>
</dbReference>
<dbReference type="PANTHER" id="PTHR11668:SF496">
    <property type="entry name" value="SERINE_THREONINE-PROTEIN PHOSPHATASE"/>
    <property type="match status" value="1"/>
</dbReference>
<gene>
    <name evidence="2" type="ORF">NEF87_004447</name>
</gene>
<dbReference type="SMART" id="SM00156">
    <property type="entry name" value="PP2Ac"/>
    <property type="match status" value="1"/>
</dbReference>
<dbReference type="Pfam" id="PF00149">
    <property type="entry name" value="Metallophos"/>
    <property type="match status" value="1"/>
</dbReference>
<dbReference type="InterPro" id="IPR004843">
    <property type="entry name" value="Calcineurin-like_PHP"/>
</dbReference>
<dbReference type="Gene3D" id="3.60.21.10">
    <property type="match status" value="1"/>
</dbReference>
<dbReference type="InterPro" id="IPR050341">
    <property type="entry name" value="PP1_catalytic_subunit"/>
</dbReference>
<sequence>MDDYILQLRKANLIESRNYLQTLEILEQIISMFQNDTTNEMRVTRDSKILMSRIAYLKNLKKSPSSRLSEKPARNQIKVEEQFKEEVISIELDHIISPIIDDVYTMLMNNESIEYKDYLSFYKSVHTYLVEDSKPIVYESSEIAYFVGDTHGSYSETILMITYFEKILQKFPEAKIIFLGDYVDRNPFDLENLTLIIAFWIKFKKNVTLIRGNHEDPKINDAYGFIDNLKENFVIEQWVDDLYGEILKIFVNLPIIHILNVTSNHGTSVRKIFSVHGGIPVNNDHPEEAILLSDLEKNLHIPVNSYENFSEYLNWLLWADPKENLDGYLLDPNTGRNQFGPDIFNQFVKANDIDIVVRAHEVLKNGFKTFFNDHLISLFSTSYYKNRKIGDGAFLRIFEDKPFTPLPIDPTFLEQDLTQF</sequence>
<dbReference type="InterPro" id="IPR029052">
    <property type="entry name" value="Metallo-depent_PP-like"/>
</dbReference>
<dbReference type="EMBL" id="CP104013">
    <property type="protein sequence ID" value="UYP48162.1"/>
    <property type="molecule type" value="Genomic_DNA"/>
</dbReference>
<keyword evidence="3" id="KW-1185">Reference proteome</keyword>
<accession>A0ABY6HZ64</accession>
<reference evidence="2" key="1">
    <citation type="submission" date="2022-09" db="EMBL/GenBank/DDBJ databases">
        <title>Actin cytoskeleton and complex cell architecture in an #Asgard archaeon.</title>
        <authorList>
            <person name="Ponce Toledo R.I."/>
            <person name="Schleper C."/>
            <person name="Rodrigues Oliveira T."/>
            <person name="Wollweber F."/>
            <person name="Xu J."/>
            <person name="Rittmann S."/>
            <person name="Klingl A."/>
            <person name="Pilhofer M."/>
        </authorList>
    </citation>
    <scope>NUCLEOTIDE SEQUENCE</scope>
    <source>
        <strain evidence="2">B-35</strain>
    </source>
</reference>